<comment type="caution">
    <text evidence="2">The sequence shown here is derived from an EMBL/GenBank/DDBJ whole genome shotgun (WGS) entry which is preliminary data.</text>
</comment>
<organism evidence="2 3">
    <name type="scientific">Allobranchiibius huperziae</name>
    <dbReference type="NCBI Taxonomy" id="1874116"/>
    <lineage>
        <taxon>Bacteria</taxon>
        <taxon>Bacillati</taxon>
        <taxon>Actinomycetota</taxon>
        <taxon>Actinomycetes</taxon>
        <taxon>Micrococcales</taxon>
        <taxon>Dermacoccaceae</taxon>
        <taxon>Allobranchiibius</taxon>
    </lineage>
</organism>
<feature type="transmembrane region" description="Helical" evidence="1">
    <location>
        <begin position="42"/>
        <end position="62"/>
    </location>
</feature>
<keyword evidence="1" id="KW-0472">Membrane</keyword>
<feature type="transmembrane region" description="Helical" evidence="1">
    <location>
        <begin position="12"/>
        <end position="30"/>
    </location>
</feature>
<gene>
    <name evidence="2" type="ORF">HNR15_002731</name>
</gene>
<dbReference type="EMBL" id="JACCFW010000001">
    <property type="protein sequence ID" value="NYJ75768.1"/>
    <property type="molecule type" value="Genomic_DNA"/>
</dbReference>
<evidence type="ECO:0000256" key="1">
    <source>
        <dbReference type="SAM" id="Phobius"/>
    </source>
</evidence>
<keyword evidence="3" id="KW-1185">Reference proteome</keyword>
<evidence type="ECO:0000313" key="2">
    <source>
        <dbReference type="EMBL" id="NYJ75768.1"/>
    </source>
</evidence>
<dbReference type="RefSeq" id="WP_179482693.1">
    <property type="nucleotide sequence ID" value="NZ_JACCFW010000001.1"/>
</dbReference>
<dbReference type="Proteomes" id="UP000571817">
    <property type="component" value="Unassembled WGS sequence"/>
</dbReference>
<reference evidence="2 3" key="1">
    <citation type="submission" date="2020-07" db="EMBL/GenBank/DDBJ databases">
        <title>Sequencing the genomes of 1000 actinobacteria strains.</title>
        <authorList>
            <person name="Klenk H.-P."/>
        </authorList>
    </citation>
    <scope>NUCLEOTIDE SEQUENCE [LARGE SCALE GENOMIC DNA]</scope>
    <source>
        <strain evidence="2 3">DSM 29531</strain>
    </source>
</reference>
<accession>A0A853DG53</accession>
<protein>
    <submittedName>
        <fullName evidence="2">Uncharacterized protein</fullName>
    </submittedName>
</protein>
<proteinExistence type="predicted"/>
<name>A0A853DG53_9MICO</name>
<sequence length="86" mass="10187">MSRIRRGPSPWVWVALVGWFFVVFGFATLMDEDRVRFSGWRYLAFLVIFVVIPIGSLVFCRWRSERSARLRFIDGLPRPDQPDLPR</sequence>
<keyword evidence="1" id="KW-0812">Transmembrane</keyword>
<dbReference type="AlphaFoldDB" id="A0A853DG53"/>
<keyword evidence="1" id="KW-1133">Transmembrane helix</keyword>
<evidence type="ECO:0000313" key="3">
    <source>
        <dbReference type="Proteomes" id="UP000571817"/>
    </source>
</evidence>